<evidence type="ECO:0000256" key="9">
    <source>
        <dbReference type="ARBA" id="ARBA00023002"/>
    </source>
</evidence>
<dbReference type="OMA" id="MQFLMIP"/>
<dbReference type="FunFam" id="1.20.120.1630:FF:000013">
    <property type="entry name" value="Lamin-B receptor-like Protein"/>
    <property type="match status" value="1"/>
</dbReference>
<dbReference type="GO" id="GO:0005789">
    <property type="term" value="C:endoplasmic reticulum membrane"/>
    <property type="evidence" value="ECO:0007669"/>
    <property type="project" value="TreeGrafter"/>
</dbReference>
<evidence type="ECO:0000313" key="17">
    <source>
        <dbReference type="Proteomes" id="UP000005408"/>
    </source>
</evidence>
<keyword evidence="17" id="KW-1185">Reference proteome</keyword>
<keyword evidence="14" id="KW-0753">Steroid metabolism</keyword>
<dbReference type="PROSITE" id="PS01017">
    <property type="entry name" value="STEROL_REDUCT_1"/>
    <property type="match status" value="1"/>
</dbReference>
<comment type="pathway">
    <text evidence="2">Steroid biosynthesis; cholesterol biosynthesis.</text>
</comment>
<accession>A0A8W8L456</accession>
<keyword evidence="12 15" id="KW-0472">Membrane</keyword>
<evidence type="ECO:0000313" key="16">
    <source>
        <dbReference type="EnsemblMetazoa" id="G25800.1:cds"/>
    </source>
</evidence>
<feature type="transmembrane region" description="Helical" evidence="15">
    <location>
        <begin position="259"/>
        <end position="277"/>
    </location>
</feature>
<feature type="transmembrane region" description="Helical" evidence="15">
    <location>
        <begin position="56"/>
        <end position="78"/>
    </location>
</feature>
<evidence type="ECO:0000256" key="4">
    <source>
        <dbReference type="ARBA" id="ARBA00022516"/>
    </source>
</evidence>
<evidence type="ECO:0000256" key="12">
    <source>
        <dbReference type="ARBA" id="ARBA00023136"/>
    </source>
</evidence>
<proteinExistence type="inferred from homology"/>
<keyword evidence="10" id="KW-0756">Sterol biosynthesis</keyword>
<keyword evidence="8 15" id="KW-1133">Transmembrane helix</keyword>
<keyword evidence="6" id="KW-0152">Cholesterol biosynthesis</keyword>
<dbReference type="PANTHER" id="PTHR21257:SF52">
    <property type="entry name" value="DELTA(14)-STEROL REDUCTASE TM7SF2"/>
    <property type="match status" value="1"/>
</dbReference>
<dbReference type="Pfam" id="PF01222">
    <property type="entry name" value="ERG4_ERG24"/>
    <property type="match status" value="1"/>
</dbReference>
<evidence type="ECO:0000256" key="13">
    <source>
        <dbReference type="ARBA" id="ARBA00023166"/>
    </source>
</evidence>
<dbReference type="GO" id="GO:0005637">
    <property type="term" value="C:nuclear inner membrane"/>
    <property type="evidence" value="ECO:0007669"/>
    <property type="project" value="TreeGrafter"/>
</dbReference>
<name>A0A8W8L456_MAGGI</name>
<dbReference type="PROSITE" id="PS01018">
    <property type="entry name" value="STEROL_REDUCT_2"/>
    <property type="match status" value="1"/>
</dbReference>
<evidence type="ECO:0008006" key="18">
    <source>
        <dbReference type="Google" id="ProtNLM"/>
    </source>
</evidence>
<dbReference type="PANTHER" id="PTHR21257">
    <property type="entry name" value="DELTA(14)-STEROL REDUCTASE"/>
    <property type="match status" value="1"/>
</dbReference>
<feature type="transmembrane region" description="Helical" evidence="15">
    <location>
        <begin position="284"/>
        <end position="302"/>
    </location>
</feature>
<sequence length="416" mass="47835">MPSQDERKRFEMGGPAGAAALSLFFIVLTYLNAEKNVSGEWDLFQMHKINWDIRQWVSLSSLLGLLAWFGIQLVLYSLPIGKSAYGPVLKEGRKLEYQLNALFALDVNLLGLIVAFFLGFPINVVINSMLQLLTAGILTCLVLSSVLYHLADYVEDWRLNPRGNTGHSFYDWFIGRELNPRLGSLDLKYVMFRSGIIGWMLMNFASLILAFSEGKNEVPSNLVLLVITQLFYVIDYFWFEEGILVSRDIVHEGLGFNISMQFLMIPFTFCTQTRYVATTGYTSSWITLLGIFIIYGTGYWIYRASNLEKNKFRQNPDDPALAYLKTMPTESGKRLLITGWWGLCRHPNYLGDLLISLSYALCTGFQHFMPYLGFLFLVILLIDRENRDSEGCREKYGKDWDKYCQIVKYKIIPFIY</sequence>
<evidence type="ECO:0000256" key="11">
    <source>
        <dbReference type="ARBA" id="ARBA00023098"/>
    </source>
</evidence>
<feature type="transmembrane region" description="Helical" evidence="15">
    <location>
        <begin position="132"/>
        <end position="151"/>
    </location>
</feature>
<evidence type="ECO:0000256" key="14">
    <source>
        <dbReference type="ARBA" id="ARBA00023221"/>
    </source>
</evidence>
<evidence type="ECO:0000256" key="5">
    <source>
        <dbReference type="ARBA" id="ARBA00022692"/>
    </source>
</evidence>
<protein>
    <recommendedName>
        <fullName evidence="18">Lamin-B receptor</fullName>
    </recommendedName>
</protein>
<keyword evidence="5 15" id="KW-0812">Transmembrane</keyword>
<feature type="transmembrane region" description="Helical" evidence="15">
    <location>
        <begin position="357"/>
        <end position="382"/>
    </location>
</feature>
<keyword evidence="11" id="KW-0443">Lipid metabolism</keyword>
<dbReference type="GO" id="GO:0006695">
    <property type="term" value="P:cholesterol biosynthetic process"/>
    <property type="evidence" value="ECO:0007669"/>
    <property type="project" value="UniProtKB-KW"/>
</dbReference>
<feature type="transmembrane region" description="Helical" evidence="15">
    <location>
        <begin position="12"/>
        <end position="31"/>
    </location>
</feature>
<dbReference type="AlphaFoldDB" id="A0A8W8L456"/>
<evidence type="ECO:0000256" key="2">
    <source>
        <dbReference type="ARBA" id="ARBA00004770"/>
    </source>
</evidence>
<dbReference type="Proteomes" id="UP000005408">
    <property type="component" value="Unassembled WGS sequence"/>
</dbReference>
<comment type="subcellular location">
    <subcellularLocation>
        <location evidence="1">Membrane</location>
        <topology evidence="1">Multi-pass membrane protein</topology>
    </subcellularLocation>
</comment>
<feature type="transmembrane region" description="Helical" evidence="15">
    <location>
        <begin position="190"/>
        <end position="210"/>
    </location>
</feature>
<feature type="transmembrane region" description="Helical" evidence="15">
    <location>
        <begin position="98"/>
        <end position="120"/>
    </location>
</feature>
<comment type="similarity">
    <text evidence="3">Belongs to the ERG4/ERG24 family.</text>
</comment>
<reference evidence="16" key="1">
    <citation type="submission" date="2022-08" db="UniProtKB">
        <authorList>
            <consortium name="EnsemblMetazoa"/>
        </authorList>
    </citation>
    <scope>IDENTIFICATION</scope>
    <source>
        <strain evidence="16">05x7-T-G4-1.051#20</strain>
    </source>
</reference>
<dbReference type="EnsemblMetazoa" id="G25800.1">
    <property type="protein sequence ID" value="G25800.1:cds"/>
    <property type="gene ID" value="G25800"/>
</dbReference>
<evidence type="ECO:0000256" key="3">
    <source>
        <dbReference type="ARBA" id="ARBA00005402"/>
    </source>
</evidence>
<evidence type="ECO:0000256" key="1">
    <source>
        <dbReference type="ARBA" id="ARBA00004141"/>
    </source>
</evidence>
<organism evidence="16 17">
    <name type="scientific">Magallana gigas</name>
    <name type="common">Pacific oyster</name>
    <name type="synonym">Crassostrea gigas</name>
    <dbReference type="NCBI Taxonomy" id="29159"/>
    <lineage>
        <taxon>Eukaryota</taxon>
        <taxon>Metazoa</taxon>
        <taxon>Spiralia</taxon>
        <taxon>Lophotrochozoa</taxon>
        <taxon>Mollusca</taxon>
        <taxon>Bivalvia</taxon>
        <taxon>Autobranchia</taxon>
        <taxon>Pteriomorphia</taxon>
        <taxon>Ostreida</taxon>
        <taxon>Ostreoidea</taxon>
        <taxon>Ostreidae</taxon>
        <taxon>Magallana</taxon>
    </lineage>
</organism>
<evidence type="ECO:0000256" key="8">
    <source>
        <dbReference type="ARBA" id="ARBA00022989"/>
    </source>
</evidence>
<evidence type="ECO:0000256" key="15">
    <source>
        <dbReference type="SAM" id="Phobius"/>
    </source>
</evidence>
<dbReference type="InterPro" id="IPR018083">
    <property type="entry name" value="Sterol_reductase_CS"/>
</dbReference>
<keyword evidence="7" id="KW-0752">Steroid biosynthesis</keyword>
<dbReference type="InterPro" id="IPR001171">
    <property type="entry name" value="ERG24_DHCR-like"/>
</dbReference>
<evidence type="ECO:0000256" key="10">
    <source>
        <dbReference type="ARBA" id="ARBA00023011"/>
    </source>
</evidence>
<keyword evidence="6" id="KW-0153">Cholesterol metabolism</keyword>
<feature type="transmembrane region" description="Helical" evidence="15">
    <location>
        <begin position="222"/>
        <end position="239"/>
    </location>
</feature>
<evidence type="ECO:0000256" key="7">
    <source>
        <dbReference type="ARBA" id="ARBA00022955"/>
    </source>
</evidence>
<dbReference type="OrthoDB" id="5326588at2759"/>
<keyword evidence="9" id="KW-0560">Oxidoreductase</keyword>
<dbReference type="Gene3D" id="1.20.120.1630">
    <property type="match status" value="1"/>
</dbReference>
<evidence type="ECO:0000256" key="6">
    <source>
        <dbReference type="ARBA" id="ARBA00022778"/>
    </source>
</evidence>
<keyword evidence="4" id="KW-0444">Lipid biosynthesis</keyword>
<dbReference type="GO" id="GO:0050613">
    <property type="term" value="F:Delta14-sterol reductase activity"/>
    <property type="evidence" value="ECO:0007669"/>
    <property type="project" value="TreeGrafter"/>
</dbReference>
<keyword evidence="13" id="KW-1207">Sterol metabolism</keyword>